<dbReference type="InterPro" id="IPR020946">
    <property type="entry name" value="Flavin_mOase-like"/>
</dbReference>
<gene>
    <name evidence="4" type="ORF">NQT62_14860</name>
</gene>
<dbReference type="PANTHER" id="PTHR42877">
    <property type="entry name" value="L-ORNITHINE N(5)-MONOOXYGENASE-RELATED"/>
    <property type="match status" value="1"/>
</dbReference>
<dbReference type="Pfam" id="PF00743">
    <property type="entry name" value="FMO-like"/>
    <property type="match status" value="1"/>
</dbReference>
<dbReference type="InterPro" id="IPR051209">
    <property type="entry name" value="FAD-bind_Monooxygenase_sf"/>
</dbReference>
<proteinExistence type="predicted"/>
<evidence type="ECO:0000256" key="1">
    <source>
        <dbReference type="ARBA" id="ARBA00022630"/>
    </source>
</evidence>
<dbReference type="EMBL" id="JANIGO010000006">
    <property type="protein sequence ID" value="MCQ8897720.1"/>
    <property type="molecule type" value="Genomic_DNA"/>
</dbReference>
<keyword evidence="1" id="KW-0285">Flavoprotein</keyword>
<dbReference type="InterPro" id="IPR036188">
    <property type="entry name" value="FAD/NAD-bd_sf"/>
</dbReference>
<protein>
    <submittedName>
        <fullName evidence="4">NAD(P)/FAD-dependent oxidoreductase</fullName>
    </submittedName>
</protein>
<evidence type="ECO:0000313" key="5">
    <source>
        <dbReference type="Proteomes" id="UP001204142"/>
    </source>
</evidence>
<organism evidence="4 5">
    <name type="scientific">Limnobacter humi</name>
    <dbReference type="NCBI Taxonomy" id="1778671"/>
    <lineage>
        <taxon>Bacteria</taxon>
        <taxon>Pseudomonadati</taxon>
        <taxon>Pseudomonadota</taxon>
        <taxon>Betaproteobacteria</taxon>
        <taxon>Burkholderiales</taxon>
        <taxon>Burkholderiaceae</taxon>
        <taxon>Limnobacter</taxon>
    </lineage>
</organism>
<accession>A0ABT1WJM3</accession>
<evidence type="ECO:0000256" key="2">
    <source>
        <dbReference type="ARBA" id="ARBA00022827"/>
    </source>
</evidence>
<comment type="caution">
    <text evidence="4">The sequence shown here is derived from an EMBL/GenBank/DDBJ whole genome shotgun (WGS) entry which is preliminary data.</text>
</comment>
<dbReference type="Gene3D" id="3.50.50.60">
    <property type="entry name" value="FAD/NAD(P)-binding domain"/>
    <property type="match status" value="2"/>
</dbReference>
<dbReference type="RefSeq" id="WP_256765525.1">
    <property type="nucleotide sequence ID" value="NZ_JANIGO010000006.1"/>
</dbReference>
<dbReference type="Proteomes" id="UP001204142">
    <property type="component" value="Unassembled WGS sequence"/>
</dbReference>
<dbReference type="SUPFAM" id="SSF51905">
    <property type="entry name" value="FAD/NAD(P)-binding domain"/>
    <property type="match status" value="2"/>
</dbReference>
<name>A0ABT1WJM3_9BURK</name>
<sequence>MSNTNPILEVAIVGCGVSGLGMGIRLKQAGIENFRIIDKGQDVGGTWRDNTYPGCGCDVKSALYSYSFEPWAEWSHVYAKQGEIYKYLRHCASKYGIYPHIQFNTSVTGAQYDENTGLWTVGLSNGETIRAKNVVTAVGPFSAPKVAEFKGASAFKGTVVHTAAWDHSVSLEGKRVGLIGTGATAVQVGPAIADQVKNLVVFQRTANWIMPRPDREIGENEKQTYRQSKLAMKKDRLGVYWYNELTAPFLILKYDLFKQQPEKLALSYLRKKVKDPDLRKKLTPTIKFGCKRVLVSSDWYTTMQKPNVHLETTGIDCITEKGIRLADGTEHELDVIIYATGYEVRHTGSPIDAKGVGGASLNEKWKDGSEAYQGVATAGFPNLFFLVGPFTGPGHTSVIAYAESQIDYVIQAIQLRNARSLKAIAVKPAVERKFVGVMDNRSEHTVWKSGCASWYLSPNGRNNTLYPGLNAEYRLRMARFNPSDYELIHASGKTVKPKVSDHIKTGVAALRSI</sequence>
<evidence type="ECO:0000256" key="3">
    <source>
        <dbReference type="ARBA" id="ARBA00023002"/>
    </source>
</evidence>
<keyword evidence="3" id="KW-0560">Oxidoreductase</keyword>
<dbReference type="PANTHER" id="PTHR42877:SF4">
    <property type="entry name" value="FAD_NAD(P)-BINDING DOMAIN-CONTAINING PROTEIN-RELATED"/>
    <property type="match status" value="1"/>
</dbReference>
<keyword evidence="2" id="KW-0274">FAD</keyword>
<keyword evidence="5" id="KW-1185">Reference proteome</keyword>
<reference evidence="4 5" key="1">
    <citation type="submission" date="2022-07" db="EMBL/GenBank/DDBJ databases">
        <authorList>
            <person name="Xamxidin M."/>
            <person name="Wu M."/>
        </authorList>
    </citation>
    <scope>NUCLEOTIDE SEQUENCE [LARGE SCALE GENOMIC DNA]</scope>
    <source>
        <strain evidence="4 5">NBRC 111650</strain>
    </source>
</reference>
<evidence type="ECO:0000313" key="4">
    <source>
        <dbReference type="EMBL" id="MCQ8897720.1"/>
    </source>
</evidence>